<dbReference type="AlphaFoldDB" id="A0A1Y2ASJ0"/>
<dbReference type="InterPro" id="IPR016137">
    <property type="entry name" value="RGS"/>
</dbReference>
<feature type="transmembrane region" description="Helical" evidence="1">
    <location>
        <begin position="82"/>
        <end position="104"/>
    </location>
</feature>
<feature type="domain" description="RGS" evidence="2">
    <location>
        <begin position="327"/>
        <end position="369"/>
    </location>
</feature>
<gene>
    <name evidence="3" type="ORF">LY90DRAFT_674887</name>
</gene>
<dbReference type="OrthoDB" id="2146431at2759"/>
<dbReference type="EMBL" id="MCOG01000212">
    <property type="protein sequence ID" value="ORY25424.1"/>
    <property type="molecule type" value="Genomic_DNA"/>
</dbReference>
<evidence type="ECO:0000313" key="3">
    <source>
        <dbReference type="EMBL" id="ORY25424.1"/>
    </source>
</evidence>
<keyword evidence="1" id="KW-1133">Transmembrane helix</keyword>
<keyword evidence="4" id="KW-1185">Reference proteome</keyword>
<sequence>MSVLNKTIPFPNDWDSNNPGAVDFYNKCMRYAESTNDLYDMIKTSYFFIYFALSIIVFILFTNLWLFRYYKSYVFKRQCRKYYFCLMLGSLIILIDTCLLEMNYEIYPCILHHALTGIGYPLYISSVGLIIIKYFKYYYKSQIAYFNSFLNFLDERHNETLYKNFIFKTFYTSFSSSKIIKVLISYLFFNLIYSIIMYFIDDRIATNGFCSMRFSYTPQIIEFTIFLVIFLPLVFIEALNFDDKFKMKYTIIMSLILHIFCFSGFLISLFVNSINCSIIVQYVPPGFFVFLSCLSSTILFTLLMLKDIIYLNKCNKNLKGTYKGMIKMLEDKILFREFGEFCRNENCVENILFFKEYWKYKKLFNKTEKSASLLNIESTKSQEINDSSSSLFTKSNHEDGGFLKGNVLNELNERVSSIFFSSTILNDTKYDNKCQYPIIVKEANKFCENFIGSKAIYEINIQNSIITNIFNKMNTLNDHTDQNIDEKLDEYFIIFDDAYKEVTNNIYLNSYSNYVHQKNKENKKKSLGKRRNK</sequence>
<name>A0A1Y2ASJ0_9FUNG</name>
<dbReference type="InterPro" id="IPR036305">
    <property type="entry name" value="RGS_sf"/>
</dbReference>
<protein>
    <recommendedName>
        <fullName evidence="2">RGS domain-containing protein</fullName>
    </recommendedName>
</protein>
<evidence type="ECO:0000259" key="2">
    <source>
        <dbReference type="PROSITE" id="PS50132"/>
    </source>
</evidence>
<feature type="transmembrane region" description="Helical" evidence="1">
    <location>
        <begin position="251"/>
        <end position="274"/>
    </location>
</feature>
<keyword evidence="1" id="KW-0472">Membrane</keyword>
<dbReference type="PROSITE" id="PS50132">
    <property type="entry name" value="RGS"/>
    <property type="match status" value="1"/>
</dbReference>
<proteinExistence type="predicted"/>
<feature type="transmembrane region" description="Helical" evidence="1">
    <location>
        <begin position="286"/>
        <end position="305"/>
    </location>
</feature>
<organism evidence="3 4">
    <name type="scientific">Neocallimastix californiae</name>
    <dbReference type="NCBI Taxonomy" id="1754190"/>
    <lineage>
        <taxon>Eukaryota</taxon>
        <taxon>Fungi</taxon>
        <taxon>Fungi incertae sedis</taxon>
        <taxon>Chytridiomycota</taxon>
        <taxon>Chytridiomycota incertae sedis</taxon>
        <taxon>Neocallimastigomycetes</taxon>
        <taxon>Neocallimastigales</taxon>
        <taxon>Neocallimastigaceae</taxon>
        <taxon>Neocallimastix</taxon>
    </lineage>
</organism>
<evidence type="ECO:0000256" key="1">
    <source>
        <dbReference type="SAM" id="Phobius"/>
    </source>
</evidence>
<feature type="transmembrane region" description="Helical" evidence="1">
    <location>
        <begin position="110"/>
        <end position="132"/>
    </location>
</feature>
<comment type="caution">
    <text evidence="3">The sequence shown here is derived from an EMBL/GenBank/DDBJ whole genome shotgun (WGS) entry which is preliminary data.</text>
</comment>
<keyword evidence="1" id="KW-0812">Transmembrane</keyword>
<evidence type="ECO:0000313" key="4">
    <source>
        <dbReference type="Proteomes" id="UP000193920"/>
    </source>
</evidence>
<dbReference type="Gene3D" id="1.10.167.10">
    <property type="entry name" value="Regulator of G-protein Signalling 4, domain 2"/>
    <property type="match status" value="1"/>
</dbReference>
<accession>A0A1Y2ASJ0</accession>
<dbReference type="InterPro" id="IPR044926">
    <property type="entry name" value="RGS_subdomain_2"/>
</dbReference>
<reference evidence="3 4" key="1">
    <citation type="submission" date="2016-08" db="EMBL/GenBank/DDBJ databases">
        <title>A Parts List for Fungal Cellulosomes Revealed by Comparative Genomics.</title>
        <authorList>
            <consortium name="DOE Joint Genome Institute"/>
            <person name="Haitjema C.H."/>
            <person name="Gilmore S.P."/>
            <person name="Henske J.K."/>
            <person name="Solomon K.V."/>
            <person name="De Groot R."/>
            <person name="Kuo A."/>
            <person name="Mondo S.J."/>
            <person name="Salamov A.A."/>
            <person name="Labutti K."/>
            <person name="Zhao Z."/>
            <person name="Chiniquy J."/>
            <person name="Barry K."/>
            <person name="Brewer H.M."/>
            <person name="Purvine S.O."/>
            <person name="Wright A.T."/>
            <person name="Boxma B."/>
            <person name="Van Alen T."/>
            <person name="Hackstein J.H."/>
            <person name="Baker S.E."/>
            <person name="Grigoriev I.V."/>
            <person name="O'Malley M.A."/>
        </authorList>
    </citation>
    <scope>NUCLEOTIDE SEQUENCE [LARGE SCALE GENOMIC DNA]</scope>
    <source>
        <strain evidence="3 4">G1</strain>
    </source>
</reference>
<feature type="transmembrane region" description="Helical" evidence="1">
    <location>
        <begin position="47"/>
        <end position="70"/>
    </location>
</feature>
<feature type="transmembrane region" description="Helical" evidence="1">
    <location>
        <begin position="220"/>
        <end position="239"/>
    </location>
</feature>
<dbReference type="Proteomes" id="UP000193920">
    <property type="component" value="Unassembled WGS sequence"/>
</dbReference>
<feature type="transmembrane region" description="Helical" evidence="1">
    <location>
        <begin position="179"/>
        <end position="200"/>
    </location>
</feature>
<dbReference type="SUPFAM" id="SSF48097">
    <property type="entry name" value="Regulator of G-protein signaling, RGS"/>
    <property type="match status" value="1"/>
</dbReference>